<feature type="transmembrane region" description="Helical" evidence="1">
    <location>
        <begin position="20"/>
        <end position="36"/>
    </location>
</feature>
<evidence type="ECO:0000256" key="1">
    <source>
        <dbReference type="SAM" id="Phobius"/>
    </source>
</evidence>
<gene>
    <name evidence="2" type="ORF">CP970_16350</name>
</gene>
<dbReference type="EMBL" id="CP023699">
    <property type="protein sequence ID" value="QEU92270.1"/>
    <property type="molecule type" value="Genomic_DNA"/>
</dbReference>
<dbReference type="Proteomes" id="UP000325529">
    <property type="component" value="Chromosome"/>
</dbReference>
<protein>
    <submittedName>
        <fullName evidence="2">Uncharacterized protein</fullName>
    </submittedName>
</protein>
<proteinExistence type="predicted"/>
<keyword evidence="1" id="KW-0812">Transmembrane</keyword>
<keyword evidence="1" id="KW-0472">Membrane</keyword>
<sequence length="80" mass="8917">MSAPVLADPPADDQMGLAESADHIVVIGAVIAWLRLKVDFRFHRKDGVNEVEFELSQKPPTAGYLQELAQIIKDFFQPQP</sequence>
<organism evidence="2 3">
    <name type="scientific">Streptomyces kanamyceticus</name>
    <dbReference type="NCBI Taxonomy" id="1967"/>
    <lineage>
        <taxon>Bacteria</taxon>
        <taxon>Bacillati</taxon>
        <taxon>Actinomycetota</taxon>
        <taxon>Actinomycetes</taxon>
        <taxon>Kitasatosporales</taxon>
        <taxon>Streptomycetaceae</taxon>
        <taxon>Streptomyces</taxon>
    </lineage>
</organism>
<reference evidence="2 3" key="1">
    <citation type="submission" date="2017-09" db="EMBL/GenBank/DDBJ databases">
        <authorList>
            <person name="Lee N."/>
            <person name="Cho B.-K."/>
        </authorList>
    </citation>
    <scope>NUCLEOTIDE SEQUENCE [LARGE SCALE GENOMIC DNA]</scope>
    <source>
        <strain evidence="2 3">ATCC 12853</strain>
    </source>
</reference>
<name>A0A5J6G8Z9_STRKN</name>
<accession>A0A5J6G8Z9</accession>
<dbReference type="KEGG" id="ska:CP970_16350"/>
<keyword evidence="3" id="KW-1185">Reference proteome</keyword>
<evidence type="ECO:0000313" key="3">
    <source>
        <dbReference type="Proteomes" id="UP000325529"/>
    </source>
</evidence>
<evidence type="ECO:0000313" key="2">
    <source>
        <dbReference type="EMBL" id="QEU92270.1"/>
    </source>
</evidence>
<dbReference type="AlphaFoldDB" id="A0A5J6G8Z9"/>
<keyword evidence="1" id="KW-1133">Transmembrane helix</keyword>